<feature type="compositionally biased region" description="Polar residues" evidence="1">
    <location>
        <begin position="277"/>
        <end position="287"/>
    </location>
</feature>
<feature type="region of interest" description="Disordered" evidence="1">
    <location>
        <begin position="577"/>
        <end position="644"/>
    </location>
</feature>
<feature type="compositionally biased region" description="Low complexity" evidence="1">
    <location>
        <begin position="728"/>
        <end position="737"/>
    </location>
</feature>
<feature type="compositionally biased region" description="Polar residues" evidence="1">
    <location>
        <begin position="757"/>
        <end position="769"/>
    </location>
</feature>
<dbReference type="Proteomes" id="UP000292957">
    <property type="component" value="Unassembled WGS sequence"/>
</dbReference>
<feature type="region of interest" description="Disordered" evidence="1">
    <location>
        <begin position="539"/>
        <end position="564"/>
    </location>
</feature>
<feature type="region of interest" description="Disordered" evidence="1">
    <location>
        <begin position="728"/>
        <end position="1174"/>
    </location>
</feature>
<feature type="compositionally biased region" description="Low complexity" evidence="1">
    <location>
        <begin position="138"/>
        <end position="153"/>
    </location>
</feature>
<feature type="compositionally biased region" description="Low complexity" evidence="1">
    <location>
        <begin position="851"/>
        <end position="880"/>
    </location>
</feature>
<protein>
    <submittedName>
        <fullName evidence="2">Uncharacterized protein</fullName>
    </submittedName>
</protein>
<dbReference type="EMBL" id="ML143390">
    <property type="protein sequence ID" value="TBU33903.1"/>
    <property type="molecule type" value="Genomic_DNA"/>
</dbReference>
<feature type="compositionally biased region" description="Polar residues" evidence="1">
    <location>
        <begin position="1028"/>
        <end position="1048"/>
    </location>
</feature>
<evidence type="ECO:0000313" key="2">
    <source>
        <dbReference type="EMBL" id="TBU33903.1"/>
    </source>
</evidence>
<feature type="compositionally biased region" description="Low complexity" evidence="1">
    <location>
        <begin position="38"/>
        <end position="50"/>
    </location>
</feature>
<feature type="compositionally biased region" description="Low complexity" evidence="1">
    <location>
        <begin position="1062"/>
        <end position="1072"/>
    </location>
</feature>
<organism evidence="2">
    <name type="scientific">Dichomitus squalens</name>
    <dbReference type="NCBI Taxonomy" id="114155"/>
    <lineage>
        <taxon>Eukaryota</taxon>
        <taxon>Fungi</taxon>
        <taxon>Dikarya</taxon>
        <taxon>Basidiomycota</taxon>
        <taxon>Agaricomycotina</taxon>
        <taxon>Agaricomycetes</taxon>
        <taxon>Polyporales</taxon>
        <taxon>Polyporaceae</taxon>
        <taxon>Dichomitus</taxon>
    </lineage>
</organism>
<feature type="region of interest" description="Disordered" evidence="1">
    <location>
        <begin position="14"/>
        <end position="50"/>
    </location>
</feature>
<feature type="compositionally biased region" description="Polar residues" evidence="1">
    <location>
        <begin position="177"/>
        <end position="189"/>
    </location>
</feature>
<feature type="compositionally biased region" description="Low complexity" evidence="1">
    <location>
        <begin position="581"/>
        <end position="590"/>
    </location>
</feature>
<reference evidence="2" key="1">
    <citation type="submission" date="2019-01" db="EMBL/GenBank/DDBJ databases">
        <title>Draft genome sequences of three monokaryotic isolates of the white-rot basidiomycete fungus Dichomitus squalens.</title>
        <authorList>
            <consortium name="DOE Joint Genome Institute"/>
            <person name="Lopez S.C."/>
            <person name="Andreopoulos B."/>
            <person name="Pangilinan J."/>
            <person name="Lipzen A."/>
            <person name="Riley R."/>
            <person name="Ahrendt S."/>
            <person name="Ng V."/>
            <person name="Barry K."/>
            <person name="Daum C."/>
            <person name="Grigoriev I.V."/>
            <person name="Hilden K.S."/>
            <person name="Makela M.R."/>
            <person name="de Vries R.P."/>
        </authorList>
    </citation>
    <scope>NUCLEOTIDE SEQUENCE [LARGE SCALE GENOMIC DNA]</scope>
    <source>
        <strain evidence="2">OM18370.1</strain>
    </source>
</reference>
<feature type="region of interest" description="Disordered" evidence="1">
    <location>
        <begin position="177"/>
        <end position="293"/>
    </location>
</feature>
<feature type="compositionally biased region" description="Low complexity" evidence="1">
    <location>
        <begin position="1079"/>
        <end position="1097"/>
    </location>
</feature>
<dbReference type="AlphaFoldDB" id="A0A4V6MW34"/>
<feature type="compositionally biased region" description="Polar residues" evidence="1">
    <location>
        <begin position="782"/>
        <end position="798"/>
    </location>
</feature>
<feature type="compositionally biased region" description="Low complexity" evidence="1">
    <location>
        <begin position="1146"/>
        <end position="1156"/>
    </location>
</feature>
<proteinExistence type="predicted"/>
<sequence length="1174" mass="127090">MGEGHDGPLINAWRGRSRIEVTPGTRVQDRRKAATPASSFHFSQQPSFQSDSSLFSYSYRPRRQPDTSKLAHLTVGCLQILTGPCPCAITPSRIQTPDLTMSGASKNALSDFQFHIIGKQPALLGRLSSKPDDGQDFASSPASSPLSSPKVAATQIPPTHSTWLNLALAVDEQEVSSVKPSGARSSGTDLSAPVGDTTAPQSRSPPRSSPSNDNEASGAQERRKASEAHPSISQSSHASPSGPALASAGPSALPPTLSATSTSTRTLLPTTILSRPQQSSGTMSAASVETAVPQDEEDILDSFQLAYERLKAEADECGATQVEMLRLAAKQHDKFARMCALVDNLPVSRGPFLAQAQRRIARAEQRAIGLESEVTRLQEQLRNALDTITRLEGEKADLQGEVVLAHQQADEMKRALEARIGEALKTMNSAIEETRVRESERDAKAAEASARMEALEREHLQLIEAGTRDAVVKKKLQEQVDRLHKQLAAQKQEAAVERKKLQEQLEEQARAAEEDQQRRAADLVEDRRKLEAQIQTELAQRMQVDDAEMRPGDHGSGEAPSSSGAIVEPEIANIEHPDNGAYHASASHHSGVVHPQNTTAASLPTRSSISPTSTSPETRPPDPRPDSSVRSITSGDGAVPKRSRGKLLHLAEELPLLRTLDQSGPLLAVQAADEEEVKPKTEPVDEVPDTLPSVSQSRVIAPAYRREQSLDYVPLLQHSFRSELTTVPTTLSTSVSPKLAKAEAESPVVSPELAYPSRTSSRGPTQSLSLREPATVPLVPTSLPQSSIKPESAQQQIAVQPAQEPIVGQRRGPVTPPRELAPSAQGEGFRVDRIQQAPVSDPQPRIPQPIPTTDYRPDSVPVQRVQSPVPSPPLRSSVPRASHSARLLQDNHGVVWSSEDHVRHKRTRDEESDIQQPNVRRRLTPPSSTPLQHGQKAHPTPLSQQTPHFSSRPGTQEQPFPSRSHPADQQSRSQDLRDRIEPPQAPLRGYDSYVPQPRDDRRSPPRGRSPTSTNIPVNGYAPVGEATTARQPNTESRFFSQTGPSLQQRIHGHTNALSSTESAPSPSNSASGPRPPNPNAGAPSPRRQAQRRASSPARLPPPPTHVALPLLNRLTDATAPPHQQDTALRGEARGRGAGRGRGRGGQQRARPLGQRLEPAQGRTLADRIHMGDTR</sequence>
<feature type="compositionally biased region" description="Basic and acidic residues" evidence="1">
    <location>
        <begin position="543"/>
        <end position="556"/>
    </location>
</feature>
<feature type="compositionally biased region" description="Basic and acidic residues" evidence="1">
    <location>
        <begin position="1164"/>
        <end position="1174"/>
    </location>
</feature>
<evidence type="ECO:0000256" key="1">
    <source>
        <dbReference type="SAM" id="MobiDB-lite"/>
    </source>
</evidence>
<accession>A0A4V6MW34</accession>
<name>A0A4V6MW34_9APHY</name>
<feature type="compositionally biased region" description="Polar residues" evidence="1">
    <location>
        <begin position="941"/>
        <end position="973"/>
    </location>
</feature>
<feature type="region of interest" description="Disordered" evidence="1">
    <location>
        <begin position="125"/>
        <end position="154"/>
    </location>
</feature>
<gene>
    <name evidence="2" type="ORF">BD311DRAFT_398354</name>
</gene>
<feature type="region of interest" description="Disordered" evidence="1">
    <location>
        <begin position="673"/>
        <end position="693"/>
    </location>
</feature>
<feature type="compositionally biased region" description="Low complexity" evidence="1">
    <location>
        <begin position="602"/>
        <end position="617"/>
    </location>
</feature>
<feature type="compositionally biased region" description="Low complexity" evidence="1">
    <location>
        <begin position="228"/>
        <end position="276"/>
    </location>
</feature>
<feature type="compositionally biased region" description="Low complexity" evidence="1">
    <location>
        <begin position="202"/>
        <end position="211"/>
    </location>
</feature>
<dbReference type="OrthoDB" id="2758589at2759"/>